<dbReference type="EMBL" id="GIFC01005329">
    <property type="protein sequence ID" value="MXU87412.1"/>
    <property type="molecule type" value="Transcribed_RNA"/>
</dbReference>
<reference evidence="2" key="1">
    <citation type="submission" date="2019-12" db="EMBL/GenBank/DDBJ databases">
        <title>An insight into the sialome of adult female Ixodes ricinus ticks feeding for 6 days.</title>
        <authorList>
            <person name="Perner J."/>
            <person name="Ribeiro J.M.C."/>
        </authorList>
    </citation>
    <scope>NUCLEOTIDE SEQUENCE</scope>
    <source>
        <strain evidence="2">Semi-engorged</strain>
        <tissue evidence="2">Salivary glands</tissue>
    </source>
</reference>
<proteinExistence type="predicted"/>
<sequence>MSAFSLGHQKRLRAVLFIATMPGWFACSIFRACSRAACGMITRAPQVTQSFCVANSSSRRLYGVNSSPVHLEVVPSCSPLYICDNTGSSRVRLALC</sequence>
<evidence type="ECO:0000256" key="1">
    <source>
        <dbReference type="SAM" id="Phobius"/>
    </source>
</evidence>
<keyword evidence="1" id="KW-0472">Membrane</keyword>
<keyword evidence="1" id="KW-1133">Transmembrane helix</keyword>
<dbReference type="AlphaFoldDB" id="A0A6B0U4F8"/>
<accession>A0A6B0U4F8</accession>
<organism evidence="2">
    <name type="scientific">Ixodes ricinus</name>
    <name type="common">Common tick</name>
    <name type="synonym">Acarus ricinus</name>
    <dbReference type="NCBI Taxonomy" id="34613"/>
    <lineage>
        <taxon>Eukaryota</taxon>
        <taxon>Metazoa</taxon>
        <taxon>Ecdysozoa</taxon>
        <taxon>Arthropoda</taxon>
        <taxon>Chelicerata</taxon>
        <taxon>Arachnida</taxon>
        <taxon>Acari</taxon>
        <taxon>Parasitiformes</taxon>
        <taxon>Ixodida</taxon>
        <taxon>Ixodoidea</taxon>
        <taxon>Ixodidae</taxon>
        <taxon>Ixodinae</taxon>
        <taxon>Ixodes</taxon>
    </lineage>
</organism>
<name>A0A6B0U4F8_IXORI</name>
<keyword evidence="1" id="KW-0812">Transmembrane</keyword>
<protein>
    <submittedName>
        <fullName evidence="2">Putative secreted protein</fullName>
    </submittedName>
</protein>
<feature type="transmembrane region" description="Helical" evidence="1">
    <location>
        <begin position="12"/>
        <end position="32"/>
    </location>
</feature>
<evidence type="ECO:0000313" key="2">
    <source>
        <dbReference type="EMBL" id="MXU87412.1"/>
    </source>
</evidence>